<dbReference type="PIRSF" id="PIRSF006305">
    <property type="entry name" value="Maf"/>
    <property type="match status" value="1"/>
</dbReference>
<comment type="function">
    <text evidence="7">Nucleoside triphosphate pyrophosphatase that hydrolyzes 7-methyl-GTP (m(7)GTP). May have a dual role in cell division arrest and in preventing the incorporation of modified nucleotides into cellular nucleic acids.</text>
</comment>
<dbReference type="NCBIfam" id="TIGR00172">
    <property type="entry name" value="maf"/>
    <property type="match status" value="1"/>
</dbReference>
<keyword evidence="11" id="KW-1185">Reference proteome</keyword>
<dbReference type="Proteomes" id="UP000245974">
    <property type="component" value="Unassembled WGS sequence"/>
</dbReference>
<dbReference type="Pfam" id="PF02545">
    <property type="entry name" value="Maf"/>
    <property type="match status" value="1"/>
</dbReference>
<comment type="similarity">
    <text evidence="8">Belongs to the Maf family. YceF subfamily.</text>
</comment>
<organism evidence="10 11">
    <name type="scientific">Acinetobacter stercoris</name>
    <dbReference type="NCBI Taxonomy" id="2126983"/>
    <lineage>
        <taxon>Bacteria</taxon>
        <taxon>Pseudomonadati</taxon>
        <taxon>Pseudomonadota</taxon>
        <taxon>Gammaproteobacteria</taxon>
        <taxon>Moraxellales</taxon>
        <taxon>Moraxellaceae</taxon>
        <taxon>Acinetobacter</taxon>
    </lineage>
</organism>
<dbReference type="HAMAP" id="MF_00528">
    <property type="entry name" value="Maf"/>
    <property type="match status" value="1"/>
</dbReference>
<dbReference type="InterPro" id="IPR029001">
    <property type="entry name" value="ITPase-like_fam"/>
</dbReference>
<evidence type="ECO:0000256" key="7">
    <source>
        <dbReference type="ARBA" id="ARBA00053369"/>
    </source>
</evidence>
<comment type="catalytic activity">
    <reaction evidence="9">
        <text>dTTP + H2O = dTMP + diphosphate + H(+)</text>
        <dbReference type="Rhea" id="RHEA:28534"/>
        <dbReference type="ChEBI" id="CHEBI:15377"/>
        <dbReference type="ChEBI" id="CHEBI:15378"/>
        <dbReference type="ChEBI" id="CHEBI:33019"/>
        <dbReference type="ChEBI" id="CHEBI:37568"/>
        <dbReference type="ChEBI" id="CHEBI:63528"/>
        <dbReference type="EC" id="3.6.1.9"/>
    </reaction>
</comment>
<feature type="site" description="Important for substrate specificity" evidence="9">
    <location>
        <position position="12"/>
    </location>
</feature>
<gene>
    <name evidence="10" type="primary">yhdE</name>
    <name evidence="10" type="ORF">KPC_1567</name>
</gene>
<sequence>MAHLILASSSPRRRELLEQLGLEFEIHSPDIDESIQNNETAQDYVQRLAFQKAYAILKNYPDAIVIAADTSVAIDDKIIGKPESKQHAFDIWQKISGRMHDVVTGVCVATRHQNVQSVVRTSVEFQHLSLIDMENYWATGEPLGKAGAYAIQGIAAQYIPRIEGSYSNVVGLPLHETVQLLKAVKVLN</sequence>
<comment type="function">
    <text evidence="9">Nucleoside triphosphate pyrophosphatase that hydrolyzes dTTP and UTP. May have a dual role in cell division arrest and in preventing the incorporation of modified nucleotides into cellular nucleic acids.</text>
</comment>
<dbReference type="SUPFAM" id="SSF52972">
    <property type="entry name" value="ITPase-like"/>
    <property type="match status" value="1"/>
</dbReference>
<dbReference type="GO" id="GO:0005737">
    <property type="term" value="C:cytoplasm"/>
    <property type="evidence" value="ECO:0007669"/>
    <property type="project" value="UniProtKB-SubCell"/>
</dbReference>
<dbReference type="CDD" id="cd00555">
    <property type="entry name" value="Maf"/>
    <property type="match status" value="1"/>
</dbReference>
<keyword evidence="4 9" id="KW-0378">Hydrolase</keyword>
<feature type="active site" description="Proton acceptor" evidence="9">
    <location>
        <position position="69"/>
    </location>
</feature>
<comment type="catalytic activity">
    <reaction evidence="6">
        <text>N(7)-methyl-GTP + H2O = N(7)-methyl-GMP + diphosphate + H(+)</text>
        <dbReference type="Rhea" id="RHEA:58744"/>
        <dbReference type="ChEBI" id="CHEBI:15377"/>
        <dbReference type="ChEBI" id="CHEBI:15378"/>
        <dbReference type="ChEBI" id="CHEBI:33019"/>
        <dbReference type="ChEBI" id="CHEBI:58285"/>
        <dbReference type="ChEBI" id="CHEBI:87133"/>
    </reaction>
</comment>
<evidence type="ECO:0000256" key="3">
    <source>
        <dbReference type="ARBA" id="ARBA00022490"/>
    </source>
</evidence>
<evidence type="ECO:0000256" key="4">
    <source>
        <dbReference type="ARBA" id="ARBA00022801"/>
    </source>
</evidence>
<evidence type="ECO:0000256" key="9">
    <source>
        <dbReference type="HAMAP-Rule" id="MF_00528"/>
    </source>
</evidence>
<dbReference type="FunFam" id="3.90.950.10:FF:000005">
    <property type="entry name" value="7-methyl-GTP pyrophosphatase"/>
    <property type="match status" value="1"/>
</dbReference>
<dbReference type="RefSeq" id="WP_121973864.1">
    <property type="nucleotide sequence ID" value="NZ_OOGT01000057.1"/>
</dbReference>
<comment type="subcellular location">
    <subcellularLocation>
        <location evidence="2 9">Cytoplasm</location>
    </subcellularLocation>
</comment>
<proteinExistence type="inferred from homology"/>
<dbReference type="GO" id="GO:0009117">
    <property type="term" value="P:nucleotide metabolic process"/>
    <property type="evidence" value="ECO:0007669"/>
    <property type="project" value="UniProtKB-KW"/>
</dbReference>
<dbReference type="OrthoDB" id="9807767at2"/>
<comment type="cofactor">
    <cofactor evidence="1 9">
        <name>a divalent metal cation</name>
        <dbReference type="ChEBI" id="CHEBI:60240"/>
    </cofactor>
</comment>
<dbReference type="EMBL" id="OOGT01000057">
    <property type="protein sequence ID" value="SPL70389.1"/>
    <property type="molecule type" value="Genomic_DNA"/>
</dbReference>
<dbReference type="GO" id="GO:0036221">
    <property type="term" value="F:UTP diphosphatase activity"/>
    <property type="evidence" value="ECO:0007669"/>
    <property type="project" value="RHEA"/>
</dbReference>
<accession>A0A2U3MYK2</accession>
<comment type="catalytic activity">
    <reaction evidence="9">
        <text>UTP + H2O = UMP + diphosphate + H(+)</text>
        <dbReference type="Rhea" id="RHEA:29395"/>
        <dbReference type="ChEBI" id="CHEBI:15377"/>
        <dbReference type="ChEBI" id="CHEBI:15378"/>
        <dbReference type="ChEBI" id="CHEBI:33019"/>
        <dbReference type="ChEBI" id="CHEBI:46398"/>
        <dbReference type="ChEBI" id="CHEBI:57865"/>
        <dbReference type="EC" id="3.6.1.9"/>
    </reaction>
</comment>
<dbReference type="Gene3D" id="3.90.950.10">
    <property type="match status" value="1"/>
</dbReference>
<dbReference type="FunCoup" id="A0A2U3MYK2">
    <property type="interactions" value="374"/>
</dbReference>
<dbReference type="EC" id="3.6.1.9" evidence="9"/>
<comment type="caution">
    <text evidence="9">Lacks conserved residue(s) required for the propagation of feature annotation.</text>
</comment>
<dbReference type="InParanoid" id="A0A2U3MYK2"/>
<evidence type="ECO:0000256" key="2">
    <source>
        <dbReference type="ARBA" id="ARBA00004496"/>
    </source>
</evidence>
<dbReference type="PANTHER" id="PTHR43213">
    <property type="entry name" value="BIFUNCTIONAL DTTP/UTP PYROPHOSPHATASE/METHYLTRANSFERASE PROTEIN-RELATED"/>
    <property type="match status" value="1"/>
</dbReference>
<evidence type="ECO:0000256" key="5">
    <source>
        <dbReference type="ARBA" id="ARBA00023080"/>
    </source>
</evidence>
<evidence type="ECO:0000313" key="11">
    <source>
        <dbReference type="Proteomes" id="UP000245974"/>
    </source>
</evidence>
<name>A0A2U3MYK2_9GAMM</name>
<dbReference type="InterPro" id="IPR003697">
    <property type="entry name" value="Maf-like"/>
</dbReference>
<dbReference type="GO" id="GO:0036218">
    <property type="term" value="F:dTTP diphosphatase activity"/>
    <property type="evidence" value="ECO:0007669"/>
    <property type="project" value="RHEA"/>
</dbReference>
<evidence type="ECO:0000256" key="8">
    <source>
        <dbReference type="ARBA" id="ARBA00060749"/>
    </source>
</evidence>
<feature type="site" description="Important for substrate specificity" evidence="9">
    <location>
        <position position="152"/>
    </location>
</feature>
<keyword evidence="5 9" id="KW-0546">Nucleotide metabolism</keyword>
<protein>
    <recommendedName>
        <fullName evidence="9">dTTP/UTP pyrophosphatase</fullName>
        <shortName evidence="9">dTTPase/UTPase</shortName>
        <ecNumber evidence="9">3.6.1.9</ecNumber>
    </recommendedName>
    <alternativeName>
        <fullName evidence="9">Nucleoside triphosphate pyrophosphatase</fullName>
    </alternativeName>
    <alternativeName>
        <fullName evidence="9">Nucleotide pyrophosphatase</fullName>
        <shortName evidence="9">Nucleotide PPase</shortName>
    </alternativeName>
</protein>
<feature type="site" description="Important for substrate specificity" evidence="9">
    <location>
        <position position="70"/>
    </location>
</feature>
<reference evidence="11" key="1">
    <citation type="submission" date="2018-03" db="EMBL/GenBank/DDBJ databases">
        <authorList>
            <person name="Blom J."/>
        </authorList>
    </citation>
    <scope>NUCLEOTIDE SEQUENCE [LARGE SCALE GENOMIC DNA]</scope>
    <source>
        <strain evidence="11">KPC-SM-21</strain>
    </source>
</reference>
<evidence type="ECO:0000313" key="10">
    <source>
        <dbReference type="EMBL" id="SPL70389.1"/>
    </source>
</evidence>
<keyword evidence="3 9" id="KW-0963">Cytoplasm</keyword>
<evidence type="ECO:0000256" key="6">
    <source>
        <dbReference type="ARBA" id="ARBA00050213"/>
    </source>
</evidence>
<dbReference type="PANTHER" id="PTHR43213:SF5">
    <property type="entry name" value="BIFUNCTIONAL DTTP_UTP PYROPHOSPHATASE_METHYLTRANSFERASE PROTEIN-RELATED"/>
    <property type="match status" value="1"/>
</dbReference>
<comment type="similarity">
    <text evidence="9">Belongs to the Maf family. YhdE subfamily.</text>
</comment>
<evidence type="ECO:0000256" key="1">
    <source>
        <dbReference type="ARBA" id="ARBA00001968"/>
    </source>
</evidence>
<dbReference type="AlphaFoldDB" id="A0A2U3MYK2"/>